<organism evidence="12 13">
    <name type="scientific">Litchfieldella rifensis</name>
    <dbReference type="NCBI Taxonomy" id="762643"/>
    <lineage>
        <taxon>Bacteria</taxon>
        <taxon>Pseudomonadati</taxon>
        <taxon>Pseudomonadota</taxon>
        <taxon>Gammaproteobacteria</taxon>
        <taxon>Oceanospirillales</taxon>
        <taxon>Halomonadaceae</taxon>
        <taxon>Litchfieldella</taxon>
    </lineage>
</organism>
<feature type="binding site" evidence="8">
    <location>
        <position position="527"/>
    </location>
    <ligand>
        <name>ATP</name>
        <dbReference type="ChEBI" id="CHEBI:30616"/>
    </ligand>
</feature>
<dbReference type="InterPro" id="IPR000873">
    <property type="entry name" value="AMP-dep_synth/lig_dom"/>
</dbReference>
<evidence type="ECO:0000313" key="13">
    <source>
        <dbReference type="Proteomes" id="UP001595579"/>
    </source>
</evidence>
<dbReference type="GO" id="GO:0003987">
    <property type="term" value="F:acetate-CoA ligase activity"/>
    <property type="evidence" value="ECO:0007669"/>
    <property type="project" value="UniProtKB-EC"/>
</dbReference>
<dbReference type="EC" id="6.2.1.1" evidence="8"/>
<dbReference type="Pfam" id="PF00501">
    <property type="entry name" value="AMP-binding"/>
    <property type="match status" value="1"/>
</dbReference>
<dbReference type="InterPro" id="IPR011904">
    <property type="entry name" value="Ac_CoA_lig"/>
</dbReference>
<dbReference type="CDD" id="cd05966">
    <property type="entry name" value="ACS"/>
    <property type="match status" value="1"/>
</dbReference>
<evidence type="ECO:0000256" key="3">
    <source>
        <dbReference type="ARBA" id="ARBA00022723"/>
    </source>
</evidence>
<gene>
    <name evidence="12" type="primary">acs</name>
    <name evidence="8" type="synonym">acsA</name>
    <name evidence="12" type="ORF">ACFOEV_13540</name>
</gene>
<proteinExistence type="inferred from homology"/>
<dbReference type="NCBIfam" id="TIGR02188">
    <property type="entry name" value="Ac_CoA_lig_AcsA"/>
    <property type="match status" value="1"/>
</dbReference>
<keyword evidence="5 8" id="KW-0067">ATP-binding</keyword>
<dbReference type="InterPro" id="IPR025110">
    <property type="entry name" value="AMP-bd_C"/>
</dbReference>
<feature type="domain" description="AMP-binding enzyme C-terminal" evidence="10">
    <location>
        <begin position="532"/>
        <end position="610"/>
    </location>
</feature>
<feature type="binding site" evidence="8">
    <location>
        <position position="538"/>
    </location>
    <ligand>
        <name>Mg(2+)</name>
        <dbReference type="ChEBI" id="CHEBI:18420"/>
    </ligand>
</feature>
<protein>
    <recommendedName>
        <fullName evidence="8">Acetyl-coenzyme A synthetase</fullName>
        <shortName evidence="8">AcCoA synthetase</shortName>
        <shortName evidence="8">Acs</shortName>
        <ecNumber evidence="8">6.2.1.1</ecNumber>
    </recommendedName>
    <alternativeName>
        <fullName evidence="8">Acetate--CoA ligase</fullName>
    </alternativeName>
    <alternativeName>
        <fullName evidence="8">Acyl-activating enzyme</fullName>
    </alternativeName>
</protein>
<feature type="binding site" evidence="8">
    <location>
        <position position="312"/>
    </location>
    <ligand>
        <name>CoA</name>
        <dbReference type="ChEBI" id="CHEBI:57287"/>
    </ligand>
</feature>
<dbReference type="Pfam" id="PF13193">
    <property type="entry name" value="AMP-binding_C"/>
    <property type="match status" value="1"/>
</dbReference>
<dbReference type="Gene3D" id="3.30.300.30">
    <property type="match status" value="1"/>
</dbReference>
<keyword evidence="2 8" id="KW-0436">Ligase</keyword>
<sequence>MTEHQNVYPVREDFAASAWADNEKYLAMYQQSVDDPEAFWAEQAKRLEWIKTPTRIKNTSFASNNVDIRWFEDGELNASVNCLDRHLEQRGDQTAIIWEGDDPSESKTLTYRELHARTCQMANALKELGVKKGDTVTLYMPMIPEAAMAMLACARIGAIHSVVFGGFSPDALAQRVVDSQSKVVITADESVRGGKQVPLKDNVDAALTREGTDVAETVLVVKRTGGEIDWHEGRDVWFHELVDKQDSECPAETMNAEDPLFILYTSGSTGAPKGLKHTTGGYLLHVAMTHQYVFDYTDGEVYWCSADVGWVTGHSYIVYGPLANGAITLMFEGVPSYPTNGRLGEVVDKHNVAILYTSPTAVRALMAHGDDVMASSTRDSLRLLGSVGEPINPQAWEWFYRVIGNSRCPIVDTWWQTETGGIMISPLPGAIDLKPGSATRPFFGVQPALVDNEGNQLEGAAEGNLVILDSWPGQARSIWKNHERYVQTYFSNYEGMYFTGDGCRRDEDGYYWITGRVDDVINVSGHRMGTAEIESSLVAHEAVAEAAVVGYPHDIKGQGIYIYVTLGDEYEYSDELKKELTQWVRKDIGPIATPDVIQWAPSLPKTRSGKIMRRILRKIAANEYEGLGDTSTLADPSVVDELIANRVNR</sequence>
<dbReference type="NCBIfam" id="NF001208">
    <property type="entry name" value="PRK00174.1"/>
    <property type="match status" value="1"/>
</dbReference>
<feature type="binding site" evidence="8">
    <location>
        <begin position="192"/>
        <end position="195"/>
    </location>
    <ligand>
        <name>CoA</name>
        <dbReference type="ChEBI" id="CHEBI:57287"/>
    </ligand>
</feature>
<keyword evidence="13" id="KW-1185">Reference proteome</keyword>
<dbReference type="InterPro" id="IPR042099">
    <property type="entry name" value="ANL_N_sf"/>
</dbReference>
<feature type="binding site" evidence="8">
    <location>
        <position position="501"/>
    </location>
    <ligand>
        <name>ATP</name>
        <dbReference type="ChEBI" id="CHEBI:30616"/>
    </ligand>
</feature>
<evidence type="ECO:0000256" key="4">
    <source>
        <dbReference type="ARBA" id="ARBA00022741"/>
    </source>
</evidence>
<evidence type="ECO:0000313" key="12">
    <source>
        <dbReference type="EMBL" id="MFC3284627.1"/>
    </source>
</evidence>
<dbReference type="InterPro" id="IPR045851">
    <property type="entry name" value="AMP-bd_C_sf"/>
</dbReference>
<feature type="binding site" evidence="8">
    <location>
        <position position="585"/>
    </location>
    <ligand>
        <name>CoA</name>
        <dbReference type="ChEBI" id="CHEBI:57287"/>
    </ligand>
</feature>
<feature type="binding site" evidence="8">
    <location>
        <position position="516"/>
    </location>
    <ligand>
        <name>ATP</name>
        <dbReference type="ChEBI" id="CHEBI:30616"/>
    </ligand>
</feature>
<accession>A0ABV7LQ24</accession>
<evidence type="ECO:0000256" key="1">
    <source>
        <dbReference type="ARBA" id="ARBA00006432"/>
    </source>
</evidence>
<dbReference type="InterPro" id="IPR020845">
    <property type="entry name" value="AMP-binding_CS"/>
</dbReference>
<comment type="caution">
    <text evidence="8">Lacks conserved residue(s) required for the propagation of feature annotation.</text>
</comment>
<dbReference type="RefSeq" id="WP_386774786.1">
    <property type="nucleotide sequence ID" value="NZ_JBHRUG010000027.1"/>
</dbReference>
<keyword evidence="6 8" id="KW-0460">Magnesium</keyword>
<feature type="binding site" evidence="8">
    <location>
        <position position="543"/>
    </location>
    <ligand>
        <name>Mg(2+)</name>
        <dbReference type="ChEBI" id="CHEBI:18420"/>
    </ligand>
</feature>
<feature type="binding site" evidence="8">
    <location>
        <begin position="412"/>
        <end position="417"/>
    </location>
    <ligand>
        <name>ATP</name>
        <dbReference type="ChEBI" id="CHEBI:30616"/>
    </ligand>
</feature>
<evidence type="ECO:0000256" key="6">
    <source>
        <dbReference type="ARBA" id="ARBA00022842"/>
    </source>
</evidence>
<evidence type="ECO:0000259" key="11">
    <source>
        <dbReference type="Pfam" id="PF16177"/>
    </source>
</evidence>
<dbReference type="PANTHER" id="PTHR24095:SF243">
    <property type="entry name" value="ACETYL-COENZYME A SYNTHETASE"/>
    <property type="match status" value="1"/>
</dbReference>
<keyword evidence="3 8" id="KW-0479">Metal-binding</keyword>
<dbReference type="PROSITE" id="PS00455">
    <property type="entry name" value="AMP_BINDING"/>
    <property type="match status" value="1"/>
</dbReference>
<dbReference type="HAMAP" id="MF_01123">
    <property type="entry name" value="Ac_CoA_synth"/>
    <property type="match status" value="1"/>
</dbReference>
<dbReference type="Pfam" id="PF16177">
    <property type="entry name" value="ACAS_N"/>
    <property type="match status" value="1"/>
</dbReference>
<evidence type="ECO:0000256" key="5">
    <source>
        <dbReference type="ARBA" id="ARBA00022840"/>
    </source>
</evidence>
<dbReference type="Proteomes" id="UP001595579">
    <property type="component" value="Unassembled WGS sequence"/>
</dbReference>
<feature type="domain" description="Acetyl-coenzyme A synthetase N-terminal" evidence="11">
    <location>
        <begin position="25"/>
        <end position="82"/>
    </location>
</feature>
<evidence type="ECO:0000256" key="8">
    <source>
        <dbReference type="HAMAP-Rule" id="MF_01123"/>
    </source>
</evidence>
<evidence type="ECO:0000256" key="2">
    <source>
        <dbReference type="ARBA" id="ARBA00022598"/>
    </source>
</evidence>
<dbReference type="EMBL" id="JBHRUG010000027">
    <property type="protein sequence ID" value="MFC3284627.1"/>
    <property type="molecule type" value="Genomic_DNA"/>
</dbReference>
<evidence type="ECO:0000259" key="9">
    <source>
        <dbReference type="Pfam" id="PF00501"/>
    </source>
</evidence>
<feature type="binding site" evidence="8">
    <location>
        <position position="540"/>
    </location>
    <ligand>
        <name>Mg(2+)</name>
        <dbReference type="ChEBI" id="CHEBI:18420"/>
    </ligand>
</feature>
<name>A0ABV7LQ24_9GAMM</name>
<reference evidence="13" key="1">
    <citation type="journal article" date="2019" name="Int. J. Syst. Evol. Microbiol.">
        <title>The Global Catalogue of Microorganisms (GCM) 10K type strain sequencing project: providing services to taxonomists for standard genome sequencing and annotation.</title>
        <authorList>
            <consortium name="The Broad Institute Genomics Platform"/>
            <consortium name="The Broad Institute Genome Sequencing Center for Infectious Disease"/>
            <person name="Wu L."/>
            <person name="Ma J."/>
        </authorList>
    </citation>
    <scope>NUCLEOTIDE SEQUENCE [LARGE SCALE GENOMIC DNA]</scope>
    <source>
        <strain evidence="13">CECT 7698</strain>
    </source>
</reference>
<comment type="caution">
    <text evidence="12">The sequence shown here is derived from an EMBL/GenBank/DDBJ whole genome shotgun (WGS) entry which is preliminary data.</text>
</comment>
<keyword evidence="4 8" id="KW-0547">Nucleotide-binding</keyword>
<feature type="binding site" evidence="8">
    <location>
        <position position="524"/>
    </location>
    <ligand>
        <name>CoA</name>
        <dbReference type="ChEBI" id="CHEBI:57287"/>
    </ligand>
</feature>
<dbReference type="InterPro" id="IPR032387">
    <property type="entry name" value="ACAS_N"/>
</dbReference>
<evidence type="ECO:0000256" key="7">
    <source>
        <dbReference type="ARBA" id="ARBA00022990"/>
    </source>
</evidence>
<comment type="function">
    <text evidence="8">Catalyzes the conversion of acetate into acetyl-CoA (AcCoA), an essential intermediate at the junction of anabolic and catabolic pathways. AcsA undergoes a two-step reaction. In the first half reaction, AcsA combines acetate with ATP to form acetyl-adenylate (AcAMP) intermediate. In the second half reaction, it can then transfer the acetyl group from AcAMP to the sulfhydryl group of CoA, forming the product AcCoA.</text>
</comment>
<comment type="similarity">
    <text evidence="1 8">Belongs to the ATP-dependent AMP-binding enzyme family.</text>
</comment>
<keyword evidence="7 8" id="KW-0007">Acetylation</keyword>
<feature type="binding site" evidence="8">
    <location>
        <begin position="388"/>
        <end position="390"/>
    </location>
    <ligand>
        <name>ATP</name>
        <dbReference type="ChEBI" id="CHEBI:30616"/>
    </ligand>
</feature>
<comment type="PTM">
    <text evidence="8">Acetylated. Deacetylation by the SIR2-homolog deacetylase activates the enzyme.</text>
</comment>
<feature type="modified residue" description="N6-acetyllysine" evidence="8">
    <location>
        <position position="610"/>
    </location>
</feature>
<comment type="catalytic activity">
    <reaction evidence="8">
        <text>acetate + ATP + CoA = acetyl-CoA + AMP + diphosphate</text>
        <dbReference type="Rhea" id="RHEA:23176"/>
        <dbReference type="ChEBI" id="CHEBI:30089"/>
        <dbReference type="ChEBI" id="CHEBI:30616"/>
        <dbReference type="ChEBI" id="CHEBI:33019"/>
        <dbReference type="ChEBI" id="CHEBI:57287"/>
        <dbReference type="ChEBI" id="CHEBI:57288"/>
        <dbReference type="ChEBI" id="CHEBI:456215"/>
        <dbReference type="EC" id="6.2.1.1"/>
    </reaction>
</comment>
<feature type="domain" description="AMP-dependent synthetase/ligase" evidence="9">
    <location>
        <begin position="84"/>
        <end position="467"/>
    </location>
</feature>
<dbReference type="Gene3D" id="3.40.50.12780">
    <property type="entry name" value="N-terminal domain of ligase-like"/>
    <property type="match status" value="1"/>
</dbReference>
<comment type="cofactor">
    <cofactor evidence="8">
        <name>Mg(2+)</name>
        <dbReference type="ChEBI" id="CHEBI:18420"/>
    </cofactor>
</comment>
<dbReference type="PANTHER" id="PTHR24095">
    <property type="entry name" value="ACETYL-COENZYME A SYNTHETASE"/>
    <property type="match status" value="1"/>
</dbReference>
<dbReference type="SUPFAM" id="SSF56801">
    <property type="entry name" value="Acetyl-CoA synthetase-like"/>
    <property type="match status" value="1"/>
</dbReference>
<evidence type="ECO:0000259" key="10">
    <source>
        <dbReference type="Pfam" id="PF13193"/>
    </source>
</evidence>